<dbReference type="Gene3D" id="3.40.50.300">
    <property type="entry name" value="P-loop containing nucleotide triphosphate hydrolases"/>
    <property type="match status" value="1"/>
</dbReference>
<evidence type="ECO:0000256" key="1">
    <source>
        <dbReference type="SAM" id="Phobius"/>
    </source>
</evidence>
<dbReference type="Pfam" id="PF00931">
    <property type="entry name" value="NB-ARC"/>
    <property type="match status" value="1"/>
</dbReference>
<protein>
    <recommendedName>
        <fullName evidence="2">NB-ARC domain-containing protein</fullName>
    </recommendedName>
</protein>
<dbReference type="SUPFAM" id="SSF52540">
    <property type="entry name" value="P-loop containing nucleoside triphosphate hydrolases"/>
    <property type="match status" value="1"/>
</dbReference>
<keyword evidence="1" id="KW-0472">Membrane</keyword>
<dbReference type="OrthoDB" id="120976at2759"/>
<dbReference type="InterPro" id="IPR002182">
    <property type="entry name" value="NB-ARC"/>
</dbReference>
<dbReference type="EMBL" id="MRZV01000776">
    <property type="protein sequence ID" value="PIK44447.1"/>
    <property type="molecule type" value="Genomic_DNA"/>
</dbReference>
<sequence length="554" mass="64164">MYPTKVTPTLPVIALTYDHTCDEFIITVQTSQPSSLTCYFITVSLNKHLSSNVTITRATYSETSLETKKDNNTYTSFMFKTVVYKVKQKITNGEMSIQSKFDNRANEVTITVSITLIAVIFVFAITGFVFLGLWKGCRKQDTLKRKLKQSYIPLRGIRCSNSTYQIALHKIKSGQGNIAANNDDILLHHLCRSDHDKRVFFCGERGIGKSHLFQNIARRWMNGEILQDYILIYLHLDYVLKGANILEEILTKLRYKISEEAFQTLHNDLTSKKSIVMLDGINDWSRLSITSSSLHNVYKHNLTVEELLDPKVSKYEKMKIWITSDDEELFHEHTTRVKLQGFNKQQMKDFFGIDMHGKMWKILKVVEGIRPQWAAETPVQKMLDNFNKHQNIYDNLDGTISPLIAKLFQSVYLNTNGSTKLNFFNFFEEGKTVTFITQSTNFDILACLLEVGTKDKEEYKLYARKLQMRKLVFRKSTSDYYKQAKLLLLTTLNETSVKLDSLEIYDDNPIHMLSYLPKVENPVDFYNPRFSKDPDYTQIANTNKIRIRKIKSSS</sequence>
<feature type="transmembrane region" description="Helical" evidence="1">
    <location>
        <begin position="108"/>
        <end position="134"/>
    </location>
</feature>
<feature type="domain" description="NB-ARC" evidence="2">
    <location>
        <begin position="186"/>
        <end position="297"/>
    </location>
</feature>
<name>A0A2G8K8Y1_STIJA</name>
<gene>
    <name evidence="3" type="ORF">BSL78_18694</name>
</gene>
<evidence type="ECO:0000313" key="4">
    <source>
        <dbReference type="Proteomes" id="UP000230750"/>
    </source>
</evidence>
<organism evidence="3 4">
    <name type="scientific">Stichopus japonicus</name>
    <name type="common">Sea cucumber</name>
    <dbReference type="NCBI Taxonomy" id="307972"/>
    <lineage>
        <taxon>Eukaryota</taxon>
        <taxon>Metazoa</taxon>
        <taxon>Echinodermata</taxon>
        <taxon>Eleutherozoa</taxon>
        <taxon>Echinozoa</taxon>
        <taxon>Holothuroidea</taxon>
        <taxon>Aspidochirotacea</taxon>
        <taxon>Aspidochirotida</taxon>
        <taxon>Stichopodidae</taxon>
        <taxon>Apostichopus</taxon>
    </lineage>
</organism>
<reference evidence="3 4" key="1">
    <citation type="journal article" date="2017" name="PLoS Biol.">
        <title>The sea cucumber genome provides insights into morphological evolution and visceral regeneration.</title>
        <authorList>
            <person name="Zhang X."/>
            <person name="Sun L."/>
            <person name="Yuan J."/>
            <person name="Sun Y."/>
            <person name="Gao Y."/>
            <person name="Zhang L."/>
            <person name="Li S."/>
            <person name="Dai H."/>
            <person name="Hamel J.F."/>
            <person name="Liu C."/>
            <person name="Yu Y."/>
            <person name="Liu S."/>
            <person name="Lin W."/>
            <person name="Guo K."/>
            <person name="Jin S."/>
            <person name="Xu P."/>
            <person name="Storey K.B."/>
            <person name="Huan P."/>
            <person name="Zhang T."/>
            <person name="Zhou Y."/>
            <person name="Zhang J."/>
            <person name="Lin C."/>
            <person name="Li X."/>
            <person name="Xing L."/>
            <person name="Huo D."/>
            <person name="Sun M."/>
            <person name="Wang L."/>
            <person name="Mercier A."/>
            <person name="Li F."/>
            <person name="Yang H."/>
            <person name="Xiang J."/>
        </authorList>
    </citation>
    <scope>NUCLEOTIDE SEQUENCE [LARGE SCALE GENOMIC DNA]</scope>
    <source>
        <strain evidence="3">Shaxun</strain>
        <tissue evidence="3">Muscle</tissue>
    </source>
</reference>
<keyword evidence="1" id="KW-1133">Transmembrane helix</keyword>
<keyword evidence="1" id="KW-0812">Transmembrane</keyword>
<accession>A0A2G8K8Y1</accession>
<dbReference type="AlphaFoldDB" id="A0A2G8K8Y1"/>
<evidence type="ECO:0000313" key="3">
    <source>
        <dbReference type="EMBL" id="PIK44447.1"/>
    </source>
</evidence>
<dbReference type="InterPro" id="IPR027417">
    <property type="entry name" value="P-loop_NTPase"/>
</dbReference>
<proteinExistence type="predicted"/>
<evidence type="ECO:0000259" key="2">
    <source>
        <dbReference type="Pfam" id="PF00931"/>
    </source>
</evidence>
<comment type="caution">
    <text evidence="3">The sequence shown here is derived from an EMBL/GenBank/DDBJ whole genome shotgun (WGS) entry which is preliminary data.</text>
</comment>
<keyword evidence="4" id="KW-1185">Reference proteome</keyword>
<dbReference type="Proteomes" id="UP000230750">
    <property type="component" value="Unassembled WGS sequence"/>
</dbReference>